<protein>
    <recommendedName>
        <fullName evidence="8">Holo-[acyl-carrier-protein] synthase</fullName>
        <shortName evidence="8">Holo-ACP synthase</shortName>
        <ecNumber evidence="8">2.7.8.7</ecNumber>
    </recommendedName>
    <alternativeName>
        <fullName evidence="8">4'-phosphopantetheinyl transferase AcpS</fullName>
    </alternativeName>
</protein>
<dbReference type="HAMAP" id="MF_00101">
    <property type="entry name" value="AcpS"/>
    <property type="match status" value="1"/>
</dbReference>
<comment type="catalytic activity">
    <reaction evidence="8">
        <text>apo-[ACP] + CoA = holo-[ACP] + adenosine 3',5'-bisphosphate + H(+)</text>
        <dbReference type="Rhea" id="RHEA:12068"/>
        <dbReference type="Rhea" id="RHEA-COMP:9685"/>
        <dbReference type="Rhea" id="RHEA-COMP:9690"/>
        <dbReference type="ChEBI" id="CHEBI:15378"/>
        <dbReference type="ChEBI" id="CHEBI:29999"/>
        <dbReference type="ChEBI" id="CHEBI:57287"/>
        <dbReference type="ChEBI" id="CHEBI:58343"/>
        <dbReference type="ChEBI" id="CHEBI:64479"/>
        <dbReference type="EC" id="2.7.8.7"/>
    </reaction>
</comment>
<evidence type="ECO:0000256" key="4">
    <source>
        <dbReference type="ARBA" id="ARBA00022832"/>
    </source>
</evidence>
<dbReference type="AlphaFoldDB" id="A0A084EM81"/>
<dbReference type="InterPro" id="IPR004568">
    <property type="entry name" value="Ppantetheine-prot_Trfase_dom"/>
</dbReference>
<comment type="caution">
    <text evidence="10">The sequence shown here is derived from an EMBL/GenBank/DDBJ whole genome shotgun (WGS) entry which is preliminary data.</text>
</comment>
<comment type="function">
    <text evidence="8">Transfers the 4'-phosphopantetheine moiety from coenzyme A to a Ser of acyl-carrier-protein.</text>
</comment>
<dbReference type="EMBL" id="JFDO01000016">
    <property type="protein sequence ID" value="KEZ19073.1"/>
    <property type="molecule type" value="Genomic_DNA"/>
</dbReference>
<keyword evidence="2 8" id="KW-0808">Transferase</keyword>
<dbReference type="GO" id="GO:0000287">
    <property type="term" value="F:magnesium ion binding"/>
    <property type="evidence" value="ECO:0007669"/>
    <property type="project" value="UniProtKB-UniRule"/>
</dbReference>
<dbReference type="EC" id="2.7.8.7" evidence="8"/>
<evidence type="ECO:0000256" key="3">
    <source>
        <dbReference type="ARBA" id="ARBA00022723"/>
    </source>
</evidence>
<evidence type="ECO:0000256" key="1">
    <source>
        <dbReference type="ARBA" id="ARBA00022516"/>
    </source>
</evidence>
<dbReference type="GO" id="GO:0005737">
    <property type="term" value="C:cytoplasm"/>
    <property type="evidence" value="ECO:0007669"/>
    <property type="project" value="UniProtKB-SubCell"/>
</dbReference>
<keyword evidence="7 8" id="KW-0275">Fatty acid biosynthesis</keyword>
<feature type="domain" description="4'-phosphopantetheinyl transferase" evidence="9">
    <location>
        <begin position="5"/>
        <end position="102"/>
    </location>
</feature>
<sequence>MINNVGIDIVENKRIKLKEEFIVKVLSANEIKTFNIKNKKQKREFLAGRWAIKEAIIKTLDQPISMNKIDIEYINDKPVIKNQELQNILISISHEKKYAVGIALKQCDNK</sequence>
<dbReference type="Pfam" id="PF01648">
    <property type="entry name" value="ACPS"/>
    <property type="match status" value="1"/>
</dbReference>
<dbReference type="SUPFAM" id="SSF56214">
    <property type="entry name" value="4'-phosphopantetheinyl transferase"/>
    <property type="match status" value="1"/>
</dbReference>
<dbReference type="InterPro" id="IPR037143">
    <property type="entry name" value="4-PPantetheinyl_Trfase_dom_sf"/>
</dbReference>
<gene>
    <name evidence="8 10" type="primary">acpS</name>
    <name evidence="10" type="ORF">MCAPa_3840</name>
</gene>
<organism evidence="10 11">
    <name type="scientific">Mycoplasma capricolum subsp. capricolum 14232</name>
    <dbReference type="NCBI Taxonomy" id="1188238"/>
    <lineage>
        <taxon>Bacteria</taxon>
        <taxon>Bacillati</taxon>
        <taxon>Mycoplasmatota</taxon>
        <taxon>Mollicutes</taxon>
        <taxon>Mycoplasmataceae</taxon>
        <taxon>Mycoplasma</taxon>
    </lineage>
</organism>
<evidence type="ECO:0000313" key="11">
    <source>
        <dbReference type="Proteomes" id="UP000028533"/>
    </source>
</evidence>
<accession>A0A084EM81</accession>
<comment type="similarity">
    <text evidence="8">Belongs to the P-Pant transferase superfamily. AcpS family.</text>
</comment>
<keyword evidence="3 8" id="KW-0479">Metal-binding</keyword>
<dbReference type="RefSeq" id="WP_011387280.1">
    <property type="nucleotide sequence ID" value="NZ_JFDO01000016.1"/>
</dbReference>
<keyword evidence="4 8" id="KW-0276">Fatty acid metabolism</keyword>
<dbReference type="GO" id="GO:0008897">
    <property type="term" value="F:holo-[acyl-carrier-protein] synthase activity"/>
    <property type="evidence" value="ECO:0007669"/>
    <property type="project" value="UniProtKB-UniRule"/>
</dbReference>
<evidence type="ECO:0000259" key="9">
    <source>
        <dbReference type="Pfam" id="PF01648"/>
    </source>
</evidence>
<evidence type="ECO:0000256" key="8">
    <source>
        <dbReference type="HAMAP-Rule" id="MF_00101"/>
    </source>
</evidence>
<comment type="subcellular location">
    <subcellularLocation>
        <location evidence="8">Cytoplasm</location>
    </subcellularLocation>
</comment>
<keyword evidence="1 8" id="KW-0444">Lipid biosynthesis</keyword>
<feature type="binding site" evidence="8">
    <location>
        <position position="8"/>
    </location>
    <ligand>
        <name>Mg(2+)</name>
        <dbReference type="ChEBI" id="CHEBI:18420"/>
    </ligand>
</feature>
<evidence type="ECO:0000256" key="6">
    <source>
        <dbReference type="ARBA" id="ARBA00023098"/>
    </source>
</evidence>
<dbReference type="InterPro" id="IPR002582">
    <property type="entry name" value="ACPS"/>
</dbReference>
<evidence type="ECO:0000313" key="10">
    <source>
        <dbReference type="EMBL" id="KEZ19073.1"/>
    </source>
</evidence>
<dbReference type="Gene3D" id="3.90.470.20">
    <property type="entry name" value="4'-phosphopantetheinyl transferase domain"/>
    <property type="match status" value="1"/>
</dbReference>
<comment type="cofactor">
    <cofactor evidence="8">
        <name>Mg(2+)</name>
        <dbReference type="ChEBI" id="CHEBI:18420"/>
    </cofactor>
</comment>
<keyword evidence="6 8" id="KW-0443">Lipid metabolism</keyword>
<keyword evidence="8" id="KW-0963">Cytoplasm</keyword>
<name>A0A084EM81_MYCCA</name>
<dbReference type="SMR" id="A0A084EM81"/>
<keyword evidence="5 8" id="KW-0460">Magnesium</keyword>
<proteinExistence type="inferred from homology"/>
<dbReference type="Proteomes" id="UP000028533">
    <property type="component" value="Unassembled WGS sequence"/>
</dbReference>
<feature type="binding site" evidence="8">
    <location>
        <position position="54"/>
    </location>
    <ligand>
        <name>Mg(2+)</name>
        <dbReference type="ChEBI" id="CHEBI:18420"/>
    </ligand>
</feature>
<dbReference type="NCBIfam" id="TIGR00556">
    <property type="entry name" value="pantethn_trn"/>
    <property type="match status" value="1"/>
</dbReference>
<evidence type="ECO:0000256" key="2">
    <source>
        <dbReference type="ARBA" id="ARBA00022679"/>
    </source>
</evidence>
<dbReference type="GeneID" id="23778645"/>
<reference evidence="10 11" key="1">
    <citation type="submission" date="2014-02" db="EMBL/GenBank/DDBJ databases">
        <title>Genome sequence of Mycoplasma capricolum subsp. capricolum strain 14232.</title>
        <authorList>
            <person name="Sirand-Pugnet P."/>
            <person name="Breton M."/>
            <person name="Dordet-Frisoni E."/>
            <person name="Baranowski E."/>
            <person name="Barre A."/>
            <person name="Couture C."/>
            <person name="Dupuy V."/>
            <person name="Gaurivaud P."/>
            <person name="Jacob D."/>
            <person name="Lemaitre C."/>
            <person name="Manso-Silvan L."/>
            <person name="Nikolski M."/>
            <person name="Nouvel L.-X."/>
            <person name="Poumarat F."/>
            <person name="Tardy F."/>
            <person name="Thebault P."/>
            <person name="Theil S."/>
            <person name="Citti C."/>
            <person name="Thiaucourt F."/>
            <person name="Blanchard A."/>
        </authorList>
    </citation>
    <scope>NUCLEOTIDE SEQUENCE [LARGE SCALE GENOMIC DNA]</scope>
    <source>
        <strain evidence="10 11">14232</strain>
    </source>
</reference>
<dbReference type="InterPro" id="IPR008278">
    <property type="entry name" value="4-PPantetheinyl_Trfase_dom"/>
</dbReference>
<evidence type="ECO:0000256" key="5">
    <source>
        <dbReference type="ARBA" id="ARBA00022842"/>
    </source>
</evidence>
<evidence type="ECO:0000256" key="7">
    <source>
        <dbReference type="ARBA" id="ARBA00023160"/>
    </source>
</evidence>
<dbReference type="GO" id="GO:0006633">
    <property type="term" value="P:fatty acid biosynthetic process"/>
    <property type="evidence" value="ECO:0007669"/>
    <property type="project" value="UniProtKB-UniRule"/>
</dbReference>